<dbReference type="Pfam" id="PF14022">
    <property type="entry name" value="DUF4238"/>
    <property type="match status" value="1"/>
</dbReference>
<dbReference type="AlphaFoldDB" id="A0A5Q0TH21"/>
<protein>
    <submittedName>
        <fullName evidence="1">DUF4238 domain-containing protein</fullName>
    </submittedName>
</protein>
<dbReference type="RefSeq" id="WP_153448325.1">
    <property type="nucleotide sequence ID" value="NZ_CP045700.1"/>
</dbReference>
<organism evidence="1 2">
    <name type="scientific">Vibrio algicola</name>
    <dbReference type="NCBI Taxonomy" id="2662262"/>
    <lineage>
        <taxon>Bacteria</taxon>
        <taxon>Pseudomonadati</taxon>
        <taxon>Pseudomonadota</taxon>
        <taxon>Gammaproteobacteria</taxon>
        <taxon>Vibrionales</taxon>
        <taxon>Vibrionaceae</taxon>
        <taxon>Vibrio</taxon>
    </lineage>
</organism>
<reference evidence="1 2" key="1">
    <citation type="submission" date="2019-10" db="EMBL/GenBank/DDBJ databases">
        <title>Vibrio sp. nov., isolated from Coralline algae surface.</title>
        <authorList>
            <person name="Geng Y."/>
            <person name="Zhang X."/>
        </authorList>
    </citation>
    <scope>NUCLEOTIDE SEQUENCE [LARGE SCALE GENOMIC DNA]</scope>
    <source>
        <strain evidence="1 2">SM1977</strain>
    </source>
</reference>
<accession>A0A5Q0TH21</accession>
<gene>
    <name evidence="1" type="ORF">GFB47_12105</name>
</gene>
<dbReference type="EMBL" id="CP045700">
    <property type="protein sequence ID" value="QGA66190.1"/>
    <property type="molecule type" value="Genomic_DNA"/>
</dbReference>
<name>A0A5Q0TH21_9VIBR</name>
<dbReference type="InterPro" id="IPR025332">
    <property type="entry name" value="DUF4238"/>
</dbReference>
<dbReference type="Proteomes" id="UP000348942">
    <property type="component" value="Chromosome 2"/>
</dbReference>
<evidence type="ECO:0000313" key="1">
    <source>
        <dbReference type="EMBL" id="QGA66190.1"/>
    </source>
</evidence>
<sequence length="334" mass="37908">MTRVSKLSTDVKKQHTVPRFLLNNFGSETKGKRKQLFTFDKQNEKSYPQSVNDASTRNTFYNLSEHPDKASLEPILGIYETKAAPIIDKIVSDRNISQLTEDEKIILATFTAVQRARSFGELKKINHSIKAIASKLENIGATKSQVEEQLGNEDSAERKNLFLQMILDQTDVITHLMNKDWILYETDKENPYYISDNPVTLYNDIDMSPYGNLGFALKGIQVHLPISTTLTLAFTCPSISEKALKAKQQAEQIIAMQNVFSTKFEILTGVIDYGKAYENGTPKKQTPDNARFLNSLQVQFSEQYIYCEKNTFSLAKEMISDDTRYKSGLRAKVN</sequence>
<keyword evidence="2" id="KW-1185">Reference proteome</keyword>
<proteinExistence type="predicted"/>
<evidence type="ECO:0000313" key="2">
    <source>
        <dbReference type="Proteomes" id="UP000348942"/>
    </source>
</evidence>